<gene>
    <name evidence="2" type="ORF">LBU54_04030</name>
</gene>
<dbReference type="EMBL" id="JAIUJR010000002">
    <property type="protein sequence ID" value="MCA0131740.1"/>
    <property type="molecule type" value="Genomic_DNA"/>
</dbReference>
<dbReference type="InterPro" id="IPR050491">
    <property type="entry name" value="AmpC-like"/>
</dbReference>
<accession>A0ABS7XP18</accession>
<evidence type="ECO:0000259" key="1">
    <source>
        <dbReference type="Pfam" id="PF00144"/>
    </source>
</evidence>
<dbReference type="Proteomes" id="UP001198901">
    <property type="component" value="Unassembled WGS sequence"/>
</dbReference>
<sequence>MKFKLTAILFTCIIGLINQSFKQEDGTNETNTPLDSLVVNYLKKYDTPGLSIKVFKEENLYWSHNYGYLDLEKQLPMHSDAVMNTASVSKTITTTAVLQLSEKGLLDLSKDVNSYLDFSVRNPNFPDKPITIFQLLTHTSSIKDNKAYAMSYQCGDPKVELEYWIENYFRPTGAYYRKEENFHTWEPNTDYKYSNVAFGLLGLVVEKVSQQSLESYTKTHITEILGMHRSSWFIKNTGTANRIKPYVMATEEIKQDAMASKLLEKKVGKYYQICNYSFYNYPDGLFKTTLNELSHFMMAIMNGSYRGKRILNEKTIIKMLTTQIEGNNVQGIGWKRIEYEGNVFWGHSGRDPGVRTHLYFHPETQTGIVLFQNNDEGYTIKLVADILTEVVKGSK</sequence>
<dbReference type="Gene3D" id="3.40.710.10">
    <property type="entry name" value="DD-peptidase/beta-lactamase superfamily"/>
    <property type="match status" value="1"/>
</dbReference>
<dbReference type="RefSeq" id="WP_224526239.1">
    <property type="nucleotide sequence ID" value="NZ_JAIUJR010000002.1"/>
</dbReference>
<proteinExistence type="predicted"/>
<comment type="caution">
    <text evidence="2">The sequence shown here is derived from an EMBL/GenBank/DDBJ whole genome shotgun (WGS) entry which is preliminary data.</text>
</comment>
<feature type="domain" description="Beta-lactamase-related" evidence="1">
    <location>
        <begin position="34"/>
        <end position="376"/>
    </location>
</feature>
<reference evidence="3" key="1">
    <citation type="submission" date="2023-07" db="EMBL/GenBank/DDBJ databases">
        <authorList>
            <person name="Yue Y."/>
        </authorList>
    </citation>
    <scope>NUCLEOTIDE SEQUENCE [LARGE SCALE GENOMIC DNA]</scope>
    <source>
        <strain evidence="3">D23</strain>
    </source>
</reference>
<evidence type="ECO:0000313" key="3">
    <source>
        <dbReference type="Proteomes" id="UP001198901"/>
    </source>
</evidence>
<name>A0ABS7XP18_9FLAO</name>
<dbReference type="SUPFAM" id="SSF56601">
    <property type="entry name" value="beta-lactamase/transpeptidase-like"/>
    <property type="match status" value="1"/>
</dbReference>
<organism evidence="2 3">
    <name type="scientific">Winogradskyella alexanderae</name>
    <dbReference type="NCBI Taxonomy" id="2877123"/>
    <lineage>
        <taxon>Bacteria</taxon>
        <taxon>Pseudomonadati</taxon>
        <taxon>Bacteroidota</taxon>
        <taxon>Flavobacteriia</taxon>
        <taxon>Flavobacteriales</taxon>
        <taxon>Flavobacteriaceae</taxon>
        <taxon>Winogradskyella</taxon>
    </lineage>
</organism>
<keyword evidence="3" id="KW-1185">Reference proteome</keyword>
<dbReference type="PANTHER" id="PTHR46825">
    <property type="entry name" value="D-ALANYL-D-ALANINE-CARBOXYPEPTIDASE/ENDOPEPTIDASE AMPH"/>
    <property type="match status" value="1"/>
</dbReference>
<dbReference type="Pfam" id="PF00144">
    <property type="entry name" value="Beta-lactamase"/>
    <property type="match status" value="1"/>
</dbReference>
<dbReference type="PANTHER" id="PTHR46825:SF9">
    <property type="entry name" value="BETA-LACTAMASE-RELATED DOMAIN-CONTAINING PROTEIN"/>
    <property type="match status" value="1"/>
</dbReference>
<evidence type="ECO:0000313" key="2">
    <source>
        <dbReference type="EMBL" id="MCA0131740.1"/>
    </source>
</evidence>
<dbReference type="InterPro" id="IPR001466">
    <property type="entry name" value="Beta-lactam-related"/>
</dbReference>
<protein>
    <submittedName>
        <fullName evidence="2">Beta-lactamase family protein</fullName>
    </submittedName>
</protein>
<dbReference type="InterPro" id="IPR012338">
    <property type="entry name" value="Beta-lactam/transpept-like"/>
</dbReference>